<evidence type="ECO:0000256" key="4">
    <source>
        <dbReference type="ARBA" id="ARBA00022692"/>
    </source>
</evidence>
<keyword evidence="4 7" id="KW-0812">Transmembrane</keyword>
<accession>A0A0F9XD67</accession>
<feature type="transmembrane region" description="Helical" evidence="7">
    <location>
        <begin position="35"/>
        <end position="52"/>
    </location>
</feature>
<dbReference type="EMBL" id="LAZR01000061">
    <property type="protein sequence ID" value="KKN96966.1"/>
    <property type="molecule type" value="Genomic_DNA"/>
</dbReference>
<evidence type="ECO:0000256" key="1">
    <source>
        <dbReference type="ARBA" id="ARBA00004651"/>
    </source>
</evidence>
<proteinExistence type="predicted"/>
<organism evidence="8">
    <name type="scientific">marine sediment metagenome</name>
    <dbReference type="NCBI Taxonomy" id="412755"/>
    <lineage>
        <taxon>unclassified sequences</taxon>
        <taxon>metagenomes</taxon>
        <taxon>ecological metagenomes</taxon>
    </lineage>
</organism>
<dbReference type="GO" id="GO:0005886">
    <property type="term" value="C:plasma membrane"/>
    <property type="evidence" value="ECO:0007669"/>
    <property type="project" value="UniProtKB-SubCell"/>
</dbReference>
<dbReference type="PANTHER" id="PTHR34702:SF1">
    <property type="entry name" value="NA(+)_H(+) ANTIPORTER SUBUNIT F"/>
    <property type="match status" value="1"/>
</dbReference>
<gene>
    <name evidence="8" type="ORF">LCGC14_0162160</name>
</gene>
<evidence type="ECO:0000313" key="8">
    <source>
        <dbReference type="EMBL" id="KKN96966.1"/>
    </source>
</evidence>
<dbReference type="GO" id="GO:0015385">
    <property type="term" value="F:sodium:proton antiporter activity"/>
    <property type="evidence" value="ECO:0007669"/>
    <property type="project" value="TreeGrafter"/>
</dbReference>
<dbReference type="InterPro" id="IPR007208">
    <property type="entry name" value="MrpF/PhaF-like"/>
</dbReference>
<comment type="subcellular location">
    <subcellularLocation>
        <location evidence="1">Cell membrane</location>
        <topology evidence="1">Multi-pass membrane protein</topology>
    </subcellularLocation>
</comment>
<evidence type="ECO:0008006" key="9">
    <source>
        <dbReference type="Google" id="ProtNLM"/>
    </source>
</evidence>
<evidence type="ECO:0000256" key="5">
    <source>
        <dbReference type="ARBA" id="ARBA00022989"/>
    </source>
</evidence>
<evidence type="ECO:0000256" key="6">
    <source>
        <dbReference type="ARBA" id="ARBA00023136"/>
    </source>
</evidence>
<feature type="transmembrane region" description="Helical" evidence="7">
    <location>
        <begin position="58"/>
        <end position="78"/>
    </location>
</feature>
<name>A0A0F9XD67_9ZZZZ</name>
<reference evidence="8" key="1">
    <citation type="journal article" date="2015" name="Nature">
        <title>Complex archaea that bridge the gap between prokaryotes and eukaryotes.</title>
        <authorList>
            <person name="Spang A."/>
            <person name="Saw J.H."/>
            <person name="Jorgensen S.L."/>
            <person name="Zaremba-Niedzwiedzka K."/>
            <person name="Martijn J."/>
            <person name="Lind A.E."/>
            <person name="van Eijk R."/>
            <person name="Schleper C."/>
            <person name="Guy L."/>
            <person name="Ettema T.J."/>
        </authorList>
    </citation>
    <scope>NUCLEOTIDE SEQUENCE</scope>
</reference>
<dbReference type="AlphaFoldDB" id="A0A0F9XD67"/>
<evidence type="ECO:0000256" key="3">
    <source>
        <dbReference type="ARBA" id="ARBA00022475"/>
    </source>
</evidence>
<dbReference type="PANTHER" id="PTHR34702">
    <property type="entry name" value="NA(+)/H(+) ANTIPORTER SUBUNIT F1"/>
    <property type="match status" value="1"/>
</dbReference>
<keyword evidence="5 7" id="KW-1133">Transmembrane helix</keyword>
<evidence type="ECO:0000256" key="2">
    <source>
        <dbReference type="ARBA" id="ARBA00022448"/>
    </source>
</evidence>
<keyword evidence="6 7" id="KW-0472">Membrane</keyword>
<keyword evidence="3" id="KW-1003">Cell membrane</keyword>
<comment type="caution">
    <text evidence="8">The sequence shown here is derived from an EMBL/GenBank/DDBJ whole genome shotgun (WGS) entry which is preliminary data.</text>
</comment>
<protein>
    <recommendedName>
        <fullName evidence="9">Multiple resistance and pH regulation protein F</fullName>
    </recommendedName>
</protein>
<keyword evidence="2" id="KW-0813">Transport</keyword>
<feature type="transmembrane region" description="Helical" evidence="7">
    <location>
        <begin position="6"/>
        <end position="23"/>
    </location>
</feature>
<dbReference type="Pfam" id="PF04066">
    <property type="entry name" value="MrpF_PhaF"/>
    <property type="match status" value="1"/>
</dbReference>
<evidence type="ECO:0000256" key="7">
    <source>
        <dbReference type="SAM" id="Phobius"/>
    </source>
</evidence>
<sequence length="88" mass="9623">MTPFEQIAFAVLILSSALCLYRVGRGPTAPDRTVAIDILGTLVVGFCCLMAWRTGRDYYITIAIAWALISFVGTLALAKYLEGRSYDA</sequence>